<dbReference type="AlphaFoldDB" id="A0A7I9UX41"/>
<comment type="similarity">
    <text evidence="2">Belongs to the pterin-4-alpha-carbinolamine dehydratase family.</text>
</comment>
<dbReference type="Gene3D" id="3.30.1360.20">
    <property type="entry name" value="Transcriptional coactivator/pterin dehydratase"/>
    <property type="match status" value="1"/>
</dbReference>
<dbReference type="SUPFAM" id="SSF55248">
    <property type="entry name" value="PCD-like"/>
    <property type="match status" value="1"/>
</dbReference>
<dbReference type="InterPro" id="IPR036428">
    <property type="entry name" value="PCD_sf"/>
</dbReference>
<evidence type="ECO:0000256" key="4">
    <source>
        <dbReference type="ARBA" id="ARBA00021735"/>
    </source>
</evidence>
<dbReference type="OrthoDB" id="15077at2"/>
<comment type="caution">
    <text evidence="6">The sequence shown here is derived from an EMBL/GenBank/DDBJ whole genome shotgun (WGS) entry which is preliminary data.</text>
</comment>
<dbReference type="PANTHER" id="PTHR12599:SF0">
    <property type="entry name" value="PTERIN-4-ALPHA-CARBINOLAMINE DEHYDRATASE"/>
    <property type="match status" value="1"/>
</dbReference>
<dbReference type="EMBL" id="BJOU01000001">
    <property type="protein sequence ID" value="GED97774.1"/>
    <property type="molecule type" value="Genomic_DNA"/>
</dbReference>
<reference evidence="7" key="1">
    <citation type="submission" date="2019-06" db="EMBL/GenBank/DDBJ databases">
        <title>Gordonia isolated from sludge of a wastewater treatment plant.</title>
        <authorList>
            <person name="Tamura T."/>
            <person name="Aoyama K."/>
            <person name="Kang Y."/>
            <person name="Saito S."/>
            <person name="Akiyama N."/>
            <person name="Yazawa K."/>
            <person name="Gonoi T."/>
            <person name="Mikami Y."/>
        </authorList>
    </citation>
    <scope>NUCLEOTIDE SEQUENCE [LARGE SCALE GENOMIC DNA]</scope>
    <source>
        <strain evidence="7">NBRC 107697</strain>
    </source>
</reference>
<comment type="catalytic activity">
    <reaction evidence="1">
        <text>(4aS,6R)-4a-hydroxy-L-erythro-5,6,7,8-tetrahydrobiopterin = (6R)-L-erythro-6,7-dihydrobiopterin + H2O</text>
        <dbReference type="Rhea" id="RHEA:11920"/>
        <dbReference type="ChEBI" id="CHEBI:15377"/>
        <dbReference type="ChEBI" id="CHEBI:15642"/>
        <dbReference type="ChEBI" id="CHEBI:43120"/>
        <dbReference type="EC" id="4.2.1.96"/>
    </reaction>
</comment>
<accession>A0A7I9UX41</accession>
<evidence type="ECO:0000313" key="7">
    <source>
        <dbReference type="Proteomes" id="UP000444980"/>
    </source>
</evidence>
<dbReference type="RefSeq" id="WP_161927058.1">
    <property type="nucleotide sequence ID" value="NZ_BJOU01000001.1"/>
</dbReference>
<dbReference type="Pfam" id="PF01329">
    <property type="entry name" value="Pterin_4a"/>
    <property type="match status" value="1"/>
</dbReference>
<dbReference type="GO" id="GO:0006729">
    <property type="term" value="P:tetrahydrobiopterin biosynthetic process"/>
    <property type="evidence" value="ECO:0007669"/>
    <property type="project" value="InterPro"/>
</dbReference>
<dbReference type="NCBIfam" id="NF002017">
    <property type="entry name" value="PRK00823.1-2"/>
    <property type="match status" value="1"/>
</dbReference>
<evidence type="ECO:0000313" key="6">
    <source>
        <dbReference type="EMBL" id="GED97774.1"/>
    </source>
</evidence>
<keyword evidence="5" id="KW-0456">Lyase</keyword>
<dbReference type="CDD" id="cd00488">
    <property type="entry name" value="PCD_DCoH"/>
    <property type="match status" value="1"/>
</dbReference>
<dbReference type="EC" id="4.2.1.96" evidence="3"/>
<gene>
    <name evidence="6" type="ORF">nbrc107697_18130</name>
</gene>
<name>A0A7I9UX41_9ACTN</name>
<evidence type="ECO:0000256" key="5">
    <source>
        <dbReference type="ARBA" id="ARBA00023239"/>
    </source>
</evidence>
<dbReference type="InterPro" id="IPR001533">
    <property type="entry name" value="Pterin_deHydtase"/>
</dbReference>
<evidence type="ECO:0000256" key="1">
    <source>
        <dbReference type="ARBA" id="ARBA00001554"/>
    </source>
</evidence>
<dbReference type="PANTHER" id="PTHR12599">
    <property type="entry name" value="PTERIN-4-ALPHA-CARBINOLAMINE DEHYDRATASE"/>
    <property type="match status" value="1"/>
</dbReference>
<sequence>MVEHHYRPLSAAAAEQAVPAPWRVVDDSLVARYRTGTMVRGLEFVTRIVAAAEAADHHPDIGLRYGTVALAVTTHAVGGLTDADTALAAAIDQIARELGIGAN</sequence>
<dbReference type="Proteomes" id="UP000444980">
    <property type="component" value="Unassembled WGS sequence"/>
</dbReference>
<organism evidence="6 7">
    <name type="scientific">Gordonia crocea</name>
    <dbReference type="NCBI Taxonomy" id="589162"/>
    <lineage>
        <taxon>Bacteria</taxon>
        <taxon>Bacillati</taxon>
        <taxon>Actinomycetota</taxon>
        <taxon>Actinomycetes</taxon>
        <taxon>Mycobacteriales</taxon>
        <taxon>Gordoniaceae</taxon>
        <taxon>Gordonia</taxon>
    </lineage>
</organism>
<evidence type="ECO:0000256" key="2">
    <source>
        <dbReference type="ARBA" id="ARBA00006472"/>
    </source>
</evidence>
<proteinExistence type="inferred from homology"/>
<keyword evidence="7" id="KW-1185">Reference proteome</keyword>
<dbReference type="GO" id="GO:0008124">
    <property type="term" value="F:4-alpha-hydroxytetrahydrobiopterin dehydratase activity"/>
    <property type="evidence" value="ECO:0007669"/>
    <property type="project" value="UniProtKB-EC"/>
</dbReference>
<evidence type="ECO:0000256" key="3">
    <source>
        <dbReference type="ARBA" id="ARBA00013252"/>
    </source>
</evidence>
<protein>
    <recommendedName>
        <fullName evidence="4">Putative pterin-4-alpha-carbinolamine dehydratase</fullName>
        <ecNumber evidence="3">4.2.1.96</ecNumber>
    </recommendedName>
</protein>